<organism evidence="1 2">
    <name type="scientific">Teichococcus aerophilus</name>
    <dbReference type="NCBI Taxonomy" id="1224513"/>
    <lineage>
        <taxon>Bacteria</taxon>
        <taxon>Pseudomonadati</taxon>
        <taxon>Pseudomonadota</taxon>
        <taxon>Alphaproteobacteria</taxon>
        <taxon>Acetobacterales</taxon>
        <taxon>Roseomonadaceae</taxon>
        <taxon>Roseomonas</taxon>
    </lineage>
</organism>
<protein>
    <submittedName>
        <fullName evidence="1">Uncharacterized protein</fullName>
    </submittedName>
</protein>
<keyword evidence="2" id="KW-1185">Reference proteome</keyword>
<dbReference type="Proteomes" id="UP000626026">
    <property type="component" value="Unassembled WGS sequence"/>
</dbReference>
<evidence type="ECO:0000313" key="2">
    <source>
        <dbReference type="Proteomes" id="UP000626026"/>
    </source>
</evidence>
<gene>
    <name evidence="1" type="ORF">IBL26_18825</name>
</gene>
<evidence type="ECO:0000313" key="1">
    <source>
        <dbReference type="EMBL" id="MBC9208908.1"/>
    </source>
</evidence>
<sequence length="59" mass="7090">MTKVHPFDVWLSQALRLARRSRSEAVRTIADMQTDFWRNRWHEGLSPRAAVNRLRILWS</sequence>
<accession>A0ABR7RR77</accession>
<dbReference type="RefSeq" id="WP_187786058.1">
    <property type="nucleotide sequence ID" value="NZ_JACTVA010000041.1"/>
</dbReference>
<reference evidence="1 2" key="1">
    <citation type="journal article" date="2013" name="Int. J. Syst. Evol. Microbiol.">
        <title>Roseomonas aerophila sp. nov., isolated from air.</title>
        <authorList>
            <person name="Kim S.J."/>
            <person name="Weon H.Y."/>
            <person name="Ahn J.H."/>
            <person name="Hong S.B."/>
            <person name="Seok S.J."/>
            <person name="Whang K.S."/>
            <person name="Kwon S.W."/>
        </authorList>
    </citation>
    <scope>NUCLEOTIDE SEQUENCE [LARGE SCALE GENOMIC DNA]</scope>
    <source>
        <strain evidence="1 2">NBRC 108923</strain>
    </source>
</reference>
<proteinExistence type="predicted"/>
<name>A0ABR7RR77_9PROT</name>
<comment type="caution">
    <text evidence="1">The sequence shown here is derived from an EMBL/GenBank/DDBJ whole genome shotgun (WGS) entry which is preliminary data.</text>
</comment>
<dbReference type="EMBL" id="JACTVA010000041">
    <property type="protein sequence ID" value="MBC9208908.1"/>
    <property type="molecule type" value="Genomic_DNA"/>
</dbReference>